<organism evidence="5 6">
    <name type="scientific">Bombilactobacillus mellifer</name>
    <dbReference type="NCBI Taxonomy" id="1218492"/>
    <lineage>
        <taxon>Bacteria</taxon>
        <taxon>Bacillati</taxon>
        <taxon>Bacillota</taxon>
        <taxon>Bacilli</taxon>
        <taxon>Lactobacillales</taxon>
        <taxon>Lactobacillaceae</taxon>
        <taxon>Bombilactobacillus</taxon>
    </lineage>
</organism>
<dbReference type="Pfam" id="PF00455">
    <property type="entry name" value="DeoRC"/>
    <property type="match status" value="1"/>
</dbReference>
<proteinExistence type="predicted"/>
<dbReference type="Proteomes" id="UP000033558">
    <property type="component" value="Unassembled WGS sequence"/>
</dbReference>
<evidence type="ECO:0000313" key="6">
    <source>
        <dbReference type="Proteomes" id="UP000033558"/>
    </source>
</evidence>
<dbReference type="OrthoDB" id="9798651at2"/>
<gene>
    <name evidence="5" type="ORF">JG30_01010</name>
</gene>
<dbReference type="PANTHER" id="PTHR30363">
    <property type="entry name" value="HTH-TYPE TRANSCRIPTIONAL REGULATOR SRLR-RELATED"/>
    <property type="match status" value="1"/>
</dbReference>
<protein>
    <submittedName>
        <fullName evidence="5">DeoR family transcriptional regulator</fullName>
    </submittedName>
</protein>
<keyword evidence="3" id="KW-0804">Transcription</keyword>
<dbReference type="PANTHER" id="PTHR30363:SF44">
    <property type="entry name" value="AGA OPERON TRANSCRIPTIONAL REPRESSOR-RELATED"/>
    <property type="match status" value="1"/>
</dbReference>
<dbReference type="InterPro" id="IPR018356">
    <property type="entry name" value="Tscrpt_reg_HTH_DeoR_CS"/>
</dbReference>
<evidence type="ECO:0000313" key="5">
    <source>
        <dbReference type="EMBL" id="KJY63193.1"/>
    </source>
</evidence>
<dbReference type="InterPro" id="IPR001034">
    <property type="entry name" value="DeoR_HTH"/>
</dbReference>
<keyword evidence="1" id="KW-0805">Transcription regulation</keyword>
<dbReference type="PROSITE" id="PS00894">
    <property type="entry name" value="HTH_DEOR_1"/>
    <property type="match status" value="1"/>
</dbReference>
<evidence type="ECO:0000256" key="1">
    <source>
        <dbReference type="ARBA" id="ARBA00023015"/>
    </source>
</evidence>
<sequence length="255" mass="28739">MNTTARRAVIVKLLKKYNSVKTVELCKTLNVTRETVRRDLYYLEKQNIARTIRGGAILNVALNETNYERRLHHNVKIKQLIAEQFCKYVHKGDTVYLDYGTTSLAVAKILHTQSELTVITNSIPIINELYKTRGLNLIVLGGAVRQNEGSLYGLDAIQALRHLNINIGFFSGSGIDLAKGLSNHHIGESQLTRQALQQSQIKVVGVEHEKFNKVFTNHIMLIQDIDILITDQLTDAALINALNQQTHLDQVNIMD</sequence>
<dbReference type="SUPFAM" id="SSF100950">
    <property type="entry name" value="NagB/RpiA/CoA transferase-like"/>
    <property type="match status" value="1"/>
</dbReference>
<dbReference type="SMART" id="SM01134">
    <property type="entry name" value="DeoRC"/>
    <property type="match status" value="1"/>
</dbReference>
<evidence type="ECO:0000259" key="4">
    <source>
        <dbReference type="PROSITE" id="PS51000"/>
    </source>
</evidence>
<dbReference type="SUPFAM" id="SSF46785">
    <property type="entry name" value="Winged helix' DNA-binding domain"/>
    <property type="match status" value="1"/>
</dbReference>
<name>A0A0F4LXW5_9LACO</name>
<dbReference type="Pfam" id="PF08220">
    <property type="entry name" value="HTH_DeoR"/>
    <property type="match status" value="1"/>
</dbReference>
<dbReference type="EMBL" id="JXJQ01000002">
    <property type="protein sequence ID" value="KJY63193.1"/>
    <property type="molecule type" value="Genomic_DNA"/>
</dbReference>
<dbReference type="PRINTS" id="PR00037">
    <property type="entry name" value="HTHLACR"/>
</dbReference>
<dbReference type="SMART" id="SM00420">
    <property type="entry name" value="HTH_DEOR"/>
    <property type="match status" value="1"/>
</dbReference>
<dbReference type="GO" id="GO:0003700">
    <property type="term" value="F:DNA-binding transcription factor activity"/>
    <property type="evidence" value="ECO:0007669"/>
    <property type="project" value="InterPro"/>
</dbReference>
<dbReference type="GO" id="GO:0003677">
    <property type="term" value="F:DNA binding"/>
    <property type="evidence" value="ECO:0007669"/>
    <property type="project" value="UniProtKB-KW"/>
</dbReference>
<dbReference type="InterPro" id="IPR036390">
    <property type="entry name" value="WH_DNA-bd_sf"/>
</dbReference>
<comment type="caution">
    <text evidence="5">The sequence shown here is derived from an EMBL/GenBank/DDBJ whole genome shotgun (WGS) entry which is preliminary data.</text>
</comment>
<dbReference type="RefSeq" id="WP_046315240.1">
    <property type="nucleotide sequence ID" value="NZ_JBHSZT010000003.1"/>
</dbReference>
<dbReference type="InterPro" id="IPR037171">
    <property type="entry name" value="NagB/RpiA_transferase-like"/>
</dbReference>
<evidence type="ECO:0000256" key="2">
    <source>
        <dbReference type="ARBA" id="ARBA00023125"/>
    </source>
</evidence>
<dbReference type="InterPro" id="IPR036388">
    <property type="entry name" value="WH-like_DNA-bd_sf"/>
</dbReference>
<dbReference type="InterPro" id="IPR014036">
    <property type="entry name" value="DeoR-like_C"/>
</dbReference>
<accession>A0A0F4LXW5</accession>
<dbReference type="AlphaFoldDB" id="A0A0F4LXW5"/>
<keyword evidence="6" id="KW-1185">Reference proteome</keyword>
<dbReference type="PROSITE" id="PS51000">
    <property type="entry name" value="HTH_DEOR_2"/>
    <property type="match status" value="1"/>
</dbReference>
<dbReference type="InterPro" id="IPR050313">
    <property type="entry name" value="Carb_Metab_HTH_regulators"/>
</dbReference>
<evidence type="ECO:0000256" key="3">
    <source>
        <dbReference type="ARBA" id="ARBA00023163"/>
    </source>
</evidence>
<dbReference type="Gene3D" id="1.10.10.10">
    <property type="entry name" value="Winged helix-like DNA-binding domain superfamily/Winged helix DNA-binding domain"/>
    <property type="match status" value="1"/>
</dbReference>
<reference evidence="5 6" key="1">
    <citation type="submission" date="2015-01" db="EMBL/GenBank/DDBJ databases">
        <title>Comparative genomics of the lactic acid bacteria isolated from the honey bee gut.</title>
        <authorList>
            <person name="Ellegaard K.M."/>
            <person name="Tamarit D."/>
            <person name="Javelind E."/>
            <person name="Olofsson T."/>
            <person name="Andersson S.G."/>
            <person name="Vasquez A."/>
        </authorList>
    </citation>
    <scope>NUCLEOTIDE SEQUENCE [LARGE SCALE GENOMIC DNA]</scope>
    <source>
        <strain evidence="5 6">Bin4</strain>
    </source>
</reference>
<keyword evidence="2" id="KW-0238">DNA-binding</keyword>
<feature type="domain" description="HTH deoR-type" evidence="4">
    <location>
        <begin position="3"/>
        <end position="58"/>
    </location>
</feature>
<dbReference type="STRING" id="1218492.JG30_01010"/>
<dbReference type="PATRIC" id="fig|1218492.5.peg.214"/>
<dbReference type="HOGENOM" id="CLU_060699_1_4_9"/>